<sequence>MDPSEFKPTPLRVPRTLGFRRGESEFSRLYHGGYRSPGLPCD</sequence>
<evidence type="ECO:0000313" key="2">
    <source>
        <dbReference type="MGI" id="MGI:1920181"/>
    </source>
</evidence>
<reference evidence="1 3" key="2">
    <citation type="journal article" date="2011" name="PLoS Biol.">
        <title>Modernizing reference genome assemblies.</title>
        <authorList>
            <person name="Church D.M."/>
            <person name="Schneider V.A."/>
            <person name="Graves T."/>
            <person name="Auger K."/>
            <person name="Cunningham F."/>
            <person name="Bouk N."/>
            <person name="Chen H.C."/>
            <person name="Agarwala R."/>
            <person name="McLaren W.M."/>
            <person name="Ritchie G.R."/>
            <person name="Albracht D."/>
            <person name="Kremitzki M."/>
            <person name="Rock S."/>
            <person name="Kotkiewicz H."/>
            <person name="Kremitzki C."/>
            <person name="Wollam A."/>
            <person name="Trani L."/>
            <person name="Fulton L."/>
            <person name="Fulton R."/>
            <person name="Matthews L."/>
            <person name="Whitehead S."/>
            <person name="Chow W."/>
            <person name="Torrance J."/>
            <person name="Dunn M."/>
            <person name="Harden G."/>
            <person name="Threadgold G."/>
            <person name="Wood J."/>
            <person name="Collins J."/>
            <person name="Heath P."/>
            <person name="Griffiths G."/>
            <person name="Pelan S."/>
            <person name="Grafham D."/>
            <person name="Eichler E.E."/>
            <person name="Weinstock G."/>
            <person name="Mardis E.R."/>
            <person name="Wilson R.K."/>
            <person name="Howe K."/>
            <person name="Flicek P."/>
            <person name="Hubbard T."/>
        </authorList>
    </citation>
    <scope>NUCLEOTIDE SEQUENCE [LARGE SCALE GENOMIC DNA]</scope>
    <source>
        <strain evidence="1 3">C57BL/6J</strain>
    </source>
</reference>
<evidence type="ECO:0000313" key="3">
    <source>
        <dbReference type="Proteomes" id="UP000000589"/>
    </source>
</evidence>
<dbReference type="PeptideAtlas" id="A2AN40"/>
<proteinExistence type="evidence at protein level"/>
<dbReference type="Bgee" id="ENSMUSG00000044627">
    <property type="expression patterns" value="Expressed in secondary palatal shelf and 268 other cell types or tissues"/>
</dbReference>
<protein>
    <submittedName>
        <fullName evidence="1">SWI5 recombination repair homolog (yeast)</fullName>
    </submittedName>
</protein>
<dbReference type="AGR" id="MGI:1920181"/>
<dbReference type="MGI" id="MGI:1920181">
    <property type="gene designation" value="Swi5"/>
</dbReference>
<dbReference type="ExpressionAtlas" id="A2AN40">
    <property type="expression patterns" value="baseline and differential"/>
</dbReference>
<reference evidence="1" key="4">
    <citation type="submission" date="2025-09" db="UniProtKB">
        <authorList>
            <consortium name="Ensembl"/>
        </authorList>
    </citation>
    <scope>IDENTIFICATION</scope>
    <source>
        <strain evidence="1">C57BL/6J</strain>
    </source>
</reference>
<organism evidence="1 3">
    <name type="scientific">Mus musculus</name>
    <name type="common">Mouse</name>
    <dbReference type="NCBI Taxonomy" id="10090"/>
    <lineage>
        <taxon>Eukaryota</taxon>
        <taxon>Metazoa</taxon>
        <taxon>Chordata</taxon>
        <taxon>Craniata</taxon>
        <taxon>Vertebrata</taxon>
        <taxon>Euteleostomi</taxon>
        <taxon>Mammalia</taxon>
        <taxon>Eutheria</taxon>
        <taxon>Euarchontoglires</taxon>
        <taxon>Glires</taxon>
        <taxon>Rodentia</taxon>
        <taxon>Myomorpha</taxon>
        <taxon>Muroidea</taxon>
        <taxon>Muridae</taxon>
        <taxon>Murinae</taxon>
        <taxon>Mus</taxon>
        <taxon>Mus</taxon>
    </lineage>
</organism>
<keyword evidence="3" id="KW-1185">Reference proteome</keyword>
<gene>
    <name evidence="1 2" type="primary">Swi5</name>
</gene>
<dbReference type="Ensembl" id="ENSMUST00000113397.9">
    <property type="protein sequence ID" value="ENSMUSP00000109024.4"/>
    <property type="gene ID" value="ENSMUSG00000044627.12"/>
</dbReference>
<dbReference type="Proteomes" id="UP000000589">
    <property type="component" value="Chromosome 2"/>
</dbReference>
<dbReference type="VEuPathDB" id="HostDB:ENSMUSG00000044627"/>
<reference evidence="1" key="3">
    <citation type="submission" date="2025-08" db="UniProtKB">
        <authorList>
            <consortium name="Ensembl"/>
        </authorList>
    </citation>
    <scope>IDENTIFICATION</scope>
    <source>
        <strain evidence="1">C57BL/6J</strain>
    </source>
</reference>
<evidence type="ECO:0007829" key="4">
    <source>
        <dbReference type="PeptideAtlas" id="A2AN40"/>
    </source>
</evidence>
<dbReference type="AlphaFoldDB" id="A2AN40"/>
<dbReference type="HOGENOM" id="CLU_3260370_0_0_1"/>
<accession>A2AN40</accession>
<dbReference type="GeneTree" id="ENSGT00390000009349"/>
<dbReference type="ProteomicsDB" id="304082"/>
<keyword evidence="4 5" id="KW-1267">Proteomics identification</keyword>
<reference evidence="1 3" key="1">
    <citation type="journal article" date="2009" name="PLoS Biol.">
        <title>Lineage-specific biology revealed by a finished genome assembly of the mouse.</title>
        <authorList>
            <consortium name="Mouse Genome Sequencing Consortium"/>
            <person name="Church D.M."/>
            <person name="Goodstadt L."/>
            <person name="Hillier L.W."/>
            <person name="Zody M.C."/>
            <person name="Goldstein S."/>
            <person name="She X."/>
            <person name="Bult C.J."/>
            <person name="Agarwala R."/>
            <person name="Cherry J.L."/>
            <person name="DiCuccio M."/>
            <person name="Hlavina W."/>
            <person name="Kapustin Y."/>
            <person name="Meric P."/>
            <person name="Maglott D."/>
            <person name="Birtle Z."/>
            <person name="Marques A.C."/>
            <person name="Graves T."/>
            <person name="Zhou S."/>
            <person name="Teague B."/>
            <person name="Potamousis K."/>
            <person name="Churas C."/>
            <person name="Place M."/>
            <person name="Herschleb J."/>
            <person name="Runnheim R."/>
            <person name="Forrest D."/>
            <person name="Amos-Landgraf J."/>
            <person name="Schwartz D.C."/>
            <person name="Cheng Z."/>
            <person name="Lindblad-Toh K."/>
            <person name="Eichler E.E."/>
            <person name="Ponting C.P."/>
        </authorList>
    </citation>
    <scope>NUCLEOTIDE SEQUENCE [LARGE SCALE GENOMIC DNA]</scope>
    <source>
        <strain evidence="1 3">C57BL/6J</strain>
    </source>
</reference>
<name>A2AN40_MOUSE</name>
<dbReference type="Antibodypedia" id="58850">
    <property type="antibodies" value="39 antibodies from 11 providers"/>
</dbReference>
<evidence type="ECO:0000313" key="1">
    <source>
        <dbReference type="Ensembl" id="ENSMUSP00000109024.4"/>
    </source>
</evidence>
<evidence type="ECO:0007829" key="5">
    <source>
        <dbReference type="ProteomicsDB" id="A2AN40"/>
    </source>
</evidence>